<dbReference type="SUPFAM" id="SSF48371">
    <property type="entry name" value="ARM repeat"/>
    <property type="match status" value="1"/>
</dbReference>
<organism evidence="6 7">
    <name type="scientific">Apiospora kogelbergensis</name>
    <dbReference type="NCBI Taxonomy" id="1337665"/>
    <lineage>
        <taxon>Eukaryota</taxon>
        <taxon>Fungi</taxon>
        <taxon>Dikarya</taxon>
        <taxon>Ascomycota</taxon>
        <taxon>Pezizomycotina</taxon>
        <taxon>Sordariomycetes</taxon>
        <taxon>Xylariomycetidae</taxon>
        <taxon>Amphisphaeriales</taxon>
        <taxon>Apiosporaceae</taxon>
        <taxon>Apiospora</taxon>
    </lineage>
</organism>
<gene>
    <name evidence="6" type="ORF">PG999_006937</name>
</gene>
<evidence type="ECO:0000256" key="2">
    <source>
        <dbReference type="ARBA" id="ARBA00024893"/>
    </source>
</evidence>
<dbReference type="InterPro" id="IPR033712">
    <property type="entry name" value="Pumilio_RNA-bd"/>
</dbReference>
<feature type="repeat" description="Pumilio" evidence="3">
    <location>
        <begin position="734"/>
        <end position="769"/>
    </location>
</feature>
<feature type="repeat" description="Pumilio" evidence="3">
    <location>
        <begin position="662"/>
        <end position="697"/>
    </location>
</feature>
<name>A0AAW0QWY4_9PEZI</name>
<feature type="domain" description="PUM-HD" evidence="5">
    <location>
        <begin position="496"/>
        <end position="838"/>
    </location>
</feature>
<dbReference type="GO" id="GO:0005737">
    <property type="term" value="C:cytoplasm"/>
    <property type="evidence" value="ECO:0007669"/>
    <property type="project" value="TreeGrafter"/>
</dbReference>
<dbReference type="Proteomes" id="UP001392437">
    <property type="component" value="Unassembled WGS sequence"/>
</dbReference>
<evidence type="ECO:0000256" key="4">
    <source>
        <dbReference type="SAM" id="MobiDB-lite"/>
    </source>
</evidence>
<feature type="compositionally biased region" description="Polar residues" evidence="4">
    <location>
        <begin position="91"/>
        <end position="102"/>
    </location>
</feature>
<evidence type="ECO:0000259" key="5">
    <source>
        <dbReference type="PROSITE" id="PS50303"/>
    </source>
</evidence>
<dbReference type="InterPro" id="IPR033133">
    <property type="entry name" value="PUM-HD"/>
</dbReference>
<dbReference type="SMART" id="SM00025">
    <property type="entry name" value="Pumilio"/>
    <property type="match status" value="8"/>
</dbReference>
<dbReference type="InterPro" id="IPR016024">
    <property type="entry name" value="ARM-type_fold"/>
</dbReference>
<evidence type="ECO:0000256" key="1">
    <source>
        <dbReference type="ARBA" id="ARBA00022737"/>
    </source>
</evidence>
<feature type="region of interest" description="Disordered" evidence="4">
    <location>
        <begin position="847"/>
        <end position="897"/>
    </location>
</feature>
<feature type="compositionally biased region" description="Polar residues" evidence="4">
    <location>
        <begin position="416"/>
        <end position="431"/>
    </location>
</feature>
<accession>A0AAW0QWY4</accession>
<dbReference type="GO" id="GO:0003730">
    <property type="term" value="F:mRNA 3'-UTR binding"/>
    <property type="evidence" value="ECO:0007669"/>
    <property type="project" value="TreeGrafter"/>
</dbReference>
<dbReference type="AlphaFoldDB" id="A0AAW0QWY4"/>
<feature type="repeat" description="Pumilio" evidence="3">
    <location>
        <begin position="518"/>
        <end position="553"/>
    </location>
</feature>
<feature type="region of interest" description="Disordered" evidence="4">
    <location>
        <begin position="302"/>
        <end position="431"/>
    </location>
</feature>
<evidence type="ECO:0000313" key="6">
    <source>
        <dbReference type="EMBL" id="KAK8114868.1"/>
    </source>
</evidence>
<dbReference type="PANTHER" id="PTHR12537:SF12">
    <property type="entry name" value="MATERNAL PROTEIN PUMILIO"/>
    <property type="match status" value="1"/>
</dbReference>
<protein>
    <recommendedName>
        <fullName evidence="5">PUM-HD domain-containing protein</fullName>
    </recommendedName>
</protein>
<feature type="compositionally biased region" description="Polar residues" evidence="4">
    <location>
        <begin position="859"/>
        <end position="873"/>
    </location>
</feature>
<feature type="compositionally biased region" description="Polar residues" evidence="4">
    <location>
        <begin position="132"/>
        <end position="197"/>
    </location>
</feature>
<dbReference type="Pfam" id="PF00806">
    <property type="entry name" value="PUF"/>
    <property type="match status" value="8"/>
</dbReference>
<dbReference type="PANTHER" id="PTHR12537">
    <property type="entry name" value="RNA BINDING PROTEIN PUMILIO-RELATED"/>
    <property type="match status" value="1"/>
</dbReference>
<feature type="region of interest" description="Disordered" evidence="4">
    <location>
        <begin position="1"/>
        <end position="240"/>
    </location>
</feature>
<feature type="compositionally biased region" description="Polar residues" evidence="4">
    <location>
        <begin position="1"/>
        <end position="16"/>
    </location>
</feature>
<sequence length="919" mass="100750">MATASFQAPTRFNTFGSVGAKPPTADKMSKGSGQPFADTTWRSDSIWANKYGGAFGRDTSGSRVKTETSDPSITRILAKHEAIGTDDVSPTAPSGSAQLNHQSEAEPRVPSSGPRGSFWNSQDNMSHGRAASGNTSPSVSRDNMVDSQYFGSRSAVGQNGNPLSGLSKSQTRLNPSSVPFNNSQMFDGELDSTQFPSQAKYPFDQPTASFHRGSQDQGFANPRLSRDGSGLLNSRSSDFGQQASGAMSQYAFDASMANNASLNSNRPAMAHQSISFPLNGVSQRGRGAAEQDMATLFKNSMSLDDPYEADPHGYGNPGPQSSQLNPGSQAWSQEYENPGRSFASGYQQDSFADQVPGAYYGPKRGSVDRNSPAASVHRAGFNSPRFAPGPNPRSDAYLSRPGSSRNSVLGQDIDRSQGSSQFVSQSPQFYPNNQYYSPNVTSQYGPQPTHYDIYGQNAGYRNPMSIPPYGMPMSAYMPGMNAPARSSRDTDPGRGIRSQTLEEFRANNKSSKRYDLKDIYEHIVEFSGDQHGSRFIQEKLQTANSDEKDQVFREIEANALQLMKDVFGNYVIQKFFEHGNQVQKKIIAGKMKGKVAELSTQMYACRVVQKALEHVLVEQQEEIVEELKPDIMRIVKDQNGNHVVQKIISMVPRMCVPFMMNTFRGHVHSLAAHNYGCRVIQRMLEQGTEVERKELMDEVHSCIPHLISDQFGNYVAQHIVVQGSPENRSKIIRLVVDELINLSKHKFASNVVEKCIEYGTLEDRKAIRIKLTTPSSDGTSPLQAMMRDQFGNYVIQKMLKTLKGEDRASFVTHLTPEVESAKKNAPSRQVTAVEGLINNPDEIESTDMAQPASPGLQLDVNSVSPTPGLTTEHNSPDSSSPPSTNSCAEEEVVHDHSRAKIAAAEGQPQLVVQVDEAER</sequence>
<feature type="repeat" description="Pumilio" evidence="3">
    <location>
        <begin position="590"/>
        <end position="625"/>
    </location>
</feature>
<evidence type="ECO:0000313" key="7">
    <source>
        <dbReference type="Proteomes" id="UP001392437"/>
    </source>
</evidence>
<feature type="repeat" description="Pumilio" evidence="3">
    <location>
        <begin position="698"/>
        <end position="733"/>
    </location>
</feature>
<dbReference type="Gene3D" id="1.25.10.10">
    <property type="entry name" value="Leucine-rich Repeat Variant"/>
    <property type="match status" value="1"/>
</dbReference>
<feature type="repeat" description="Pumilio" evidence="3">
    <location>
        <begin position="554"/>
        <end position="589"/>
    </location>
</feature>
<evidence type="ECO:0000256" key="3">
    <source>
        <dbReference type="PROSITE-ProRule" id="PRU00317"/>
    </source>
</evidence>
<dbReference type="InterPro" id="IPR001313">
    <property type="entry name" value="Pumilio_RNA-bd_rpt"/>
</dbReference>
<keyword evidence="1" id="KW-0677">Repeat</keyword>
<feature type="repeat" description="Pumilio" evidence="3">
    <location>
        <begin position="777"/>
        <end position="812"/>
    </location>
</feature>
<dbReference type="GO" id="GO:0000288">
    <property type="term" value="P:nuclear-transcribed mRNA catabolic process, deadenylation-dependent decay"/>
    <property type="evidence" value="ECO:0007669"/>
    <property type="project" value="TreeGrafter"/>
</dbReference>
<feature type="compositionally biased region" description="Polar residues" evidence="4">
    <location>
        <begin position="231"/>
        <end position="240"/>
    </location>
</feature>
<dbReference type="EMBL" id="JAQQWP010000006">
    <property type="protein sequence ID" value="KAK8114868.1"/>
    <property type="molecule type" value="Genomic_DNA"/>
</dbReference>
<comment type="caution">
    <text evidence="6">The sequence shown here is derived from an EMBL/GenBank/DDBJ whole genome shotgun (WGS) entry which is preliminary data.</text>
</comment>
<comment type="function">
    <text evidence="2">RNA-binding nucleolar protein required for pre-rRNA processing. Involved in production of 18S rRNA and assembly of small ribosomal subunit.</text>
</comment>
<proteinExistence type="predicted"/>
<dbReference type="InterPro" id="IPR011989">
    <property type="entry name" value="ARM-like"/>
</dbReference>
<reference evidence="6 7" key="1">
    <citation type="submission" date="2023-01" db="EMBL/GenBank/DDBJ databases">
        <title>Analysis of 21 Apiospora genomes using comparative genomics revels a genus with tremendous synthesis potential of carbohydrate active enzymes and secondary metabolites.</title>
        <authorList>
            <person name="Sorensen T."/>
        </authorList>
    </citation>
    <scope>NUCLEOTIDE SEQUENCE [LARGE SCALE GENOMIC DNA]</scope>
    <source>
        <strain evidence="6 7">CBS 117206</strain>
    </source>
</reference>
<keyword evidence="7" id="KW-1185">Reference proteome</keyword>
<feature type="repeat" description="Pumilio" evidence="3">
    <location>
        <begin position="626"/>
        <end position="661"/>
    </location>
</feature>
<feature type="compositionally biased region" description="Polar residues" evidence="4">
    <location>
        <begin position="318"/>
        <end position="335"/>
    </location>
</feature>
<dbReference type="PROSITE" id="PS50303">
    <property type="entry name" value="PUM_HD"/>
    <property type="match status" value="1"/>
</dbReference>
<dbReference type="PROSITE" id="PS50302">
    <property type="entry name" value="PUM"/>
    <property type="match status" value="8"/>
</dbReference>
<dbReference type="CDD" id="cd07920">
    <property type="entry name" value="Pumilio"/>
    <property type="match status" value="1"/>
</dbReference>